<dbReference type="AlphaFoldDB" id="A0A4R5BIH0"/>
<dbReference type="Proteomes" id="UP000294513">
    <property type="component" value="Unassembled WGS sequence"/>
</dbReference>
<dbReference type="FunFam" id="3.40.309.10:FF:000006">
    <property type="entry name" value="Gamma-glutamyl phosphate reductase"/>
    <property type="match status" value="1"/>
</dbReference>
<dbReference type="HAMAP" id="MF_00412">
    <property type="entry name" value="ProA"/>
    <property type="match status" value="1"/>
</dbReference>
<dbReference type="GO" id="GO:0055129">
    <property type="term" value="P:L-proline biosynthetic process"/>
    <property type="evidence" value="ECO:0007669"/>
    <property type="project" value="UniProtKB-UniRule"/>
</dbReference>
<keyword evidence="10" id="KW-1185">Reference proteome</keyword>
<feature type="domain" description="Aldehyde dehydrogenase" evidence="8">
    <location>
        <begin position="3"/>
        <end position="287"/>
    </location>
</feature>
<comment type="pathway">
    <text evidence="1 7">Amino-acid biosynthesis; L-proline biosynthesis; L-glutamate 5-semialdehyde from L-glutamate: step 2/2.</text>
</comment>
<dbReference type="OrthoDB" id="9809970at2"/>
<keyword evidence="7" id="KW-0963">Cytoplasm</keyword>
<dbReference type="InterPro" id="IPR000965">
    <property type="entry name" value="GPR_dom"/>
</dbReference>
<dbReference type="PANTHER" id="PTHR11063">
    <property type="entry name" value="GLUTAMATE SEMIALDEHYDE DEHYDROGENASE"/>
    <property type="match status" value="1"/>
</dbReference>
<comment type="function">
    <text evidence="7">Catalyzes the NADPH-dependent reduction of L-glutamate 5-phosphate into L-glutamate 5-semialdehyde and phosphate. The product spontaneously undergoes cyclization to form 1-pyrroline-5-carboxylate.</text>
</comment>
<evidence type="ECO:0000256" key="4">
    <source>
        <dbReference type="ARBA" id="ARBA00022857"/>
    </source>
</evidence>
<dbReference type="GO" id="GO:0005737">
    <property type="term" value="C:cytoplasm"/>
    <property type="evidence" value="ECO:0007669"/>
    <property type="project" value="UniProtKB-SubCell"/>
</dbReference>
<gene>
    <name evidence="7" type="primary">proA</name>
    <name evidence="9" type="ORF">E1298_18790</name>
</gene>
<sequence>MSEREEFLRVARRAREAAAGLAPLPRAAKDAALHAIADALVAAAPEIVKANGADVARARANGTSEYMIDRLSLSDERIAAIADAVRKVAVLPDPVGEGVRGTVLPNGLELRQVRVPLGVVGIIYEGRPNVTVDAAALCLKSGNVAMLRGSSSAHDSNTVLVRVMQGALEGTGVPADAVQLVPGTSRESVKHLMRARGLVDVLIPRGGASLISSVVEESTVPVIETGVGNCAVYVDSAADVDMALDILVNAKTQRPSVCNAAETFLVHADIADAFVPRALEALREAGVTVHGDDRMRAYGDDVVEATEDDWHAEYLSLDIAGRVVDSLDDAVAHIRRYGSGHTEAIVTASQPAAKRFVALVDSAAVMVNASTRFTDGEEFGFGAEIGISTQKLHARGPMGLPELTSTKYVVTGEGHVRG</sequence>
<comment type="similarity">
    <text evidence="7">Belongs to the gamma-glutamyl phosphate reductase family.</text>
</comment>
<evidence type="ECO:0000313" key="9">
    <source>
        <dbReference type="EMBL" id="TDD85339.1"/>
    </source>
</evidence>
<evidence type="ECO:0000256" key="7">
    <source>
        <dbReference type="HAMAP-Rule" id="MF_00412"/>
    </source>
</evidence>
<dbReference type="Pfam" id="PF00171">
    <property type="entry name" value="Aldedh"/>
    <property type="match status" value="1"/>
</dbReference>
<dbReference type="SUPFAM" id="SSF53720">
    <property type="entry name" value="ALDH-like"/>
    <property type="match status" value="1"/>
</dbReference>
<dbReference type="EMBL" id="SMKU01000091">
    <property type="protein sequence ID" value="TDD85339.1"/>
    <property type="molecule type" value="Genomic_DNA"/>
</dbReference>
<evidence type="ECO:0000256" key="3">
    <source>
        <dbReference type="ARBA" id="ARBA00022650"/>
    </source>
</evidence>
<dbReference type="PIRSF" id="PIRSF000151">
    <property type="entry name" value="GPR"/>
    <property type="match status" value="1"/>
</dbReference>
<dbReference type="Gene3D" id="3.40.309.10">
    <property type="entry name" value="Aldehyde Dehydrogenase, Chain A, domain 2"/>
    <property type="match status" value="1"/>
</dbReference>
<name>A0A4R5BIH0_9ACTN</name>
<dbReference type="NCBIfam" id="TIGR00407">
    <property type="entry name" value="proA"/>
    <property type="match status" value="1"/>
</dbReference>
<evidence type="ECO:0000256" key="1">
    <source>
        <dbReference type="ARBA" id="ARBA00004985"/>
    </source>
</evidence>
<keyword evidence="3 7" id="KW-0641">Proline biosynthesis</keyword>
<dbReference type="EC" id="1.2.1.41" evidence="7"/>
<evidence type="ECO:0000256" key="5">
    <source>
        <dbReference type="ARBA" id="ARBA00023002"/>
    </source>
</evidence>
<comment type="subcellular location">
    <subcellularLocation>
        <location evidence="7">Cytoplasm</location>
    </subcellularLocation>
</comment>
<dbReference type="PROSITE" id="PS01223">
    <property type="entry name" value="PROA"/>
    <property type="match status" value="1"/>
</dbReference>
<reference evidence="9 10" key="1">
    <citation type="submission" date="2019-03" db="EMBL/GenBank/DDBJ databases">
        <title>Draft genome sequences of novel Actinobacteria.</title>
        <authorList>
            <person name="Sahin N."/>
            <person name="Ay H."/>
            <person name="Saygin H."/>
        </authorList>
    </citation>
    <scope>NUCLEOTIDE SEQUENCE [LARGE SCALE GENOMIC DNA]</scope>
    <source>
        <strain evidence="9 10">H3C3</strain>
    </source>
</reference>
<dbReference type="InterPro" id="IPR012134">
    <property type="entry name" value="Glu-5-SA_DH"/>
</dbReference>
<evidence type="ECO:0000259" key="8">
    <source>
        <dbReference type="Pfam" id="PF00171"/>
    </source>
</evidence>
<accession>A0A4R5BIH0</accession>
<proteinExistence type="inferred from homology"/>
<dbReference type="UniPathway" id="UPA00098">
    <property type="reaction ID" value="UER00360"/>
</dbReference>
<comment type="catalytic activity">
    <reaction evidence="6 7">
        <text>L-glutamate 5-semialdehyde + phosphate + NADP(+) = L-glutamyl 5-phosphate + NADPH + H(+)</text>
        <dbReference type="Rhea" id="RHEA:19541"/>
        <dbReference type="ChEBI" id="CHEBI:15378"/>
        <dbReference type="ChEBI" id="CHEBI:43474"/>
        <dbReference type="ChEBI" id="CHEBI:57783"/>
        <dbReference type="ChEBI" id="CHEBI:58066"/>
        <dbReference type="ChEBI" id="CHEBI:58274"/>
        <dbReference type="ChEBI" id="CHEBI:58349"/>
        <dbReference type="EC" id="1.2.1.41"/>
    </reaction>
</comment>
<dbReference type="PANTHER" id="PTHR11063:SF8">
    <property type="entry name" value="DELTA-1-PYRROLINE-5-CARBOXYLATE SYNTHASE"/>
    <property type="match status" value="1"/>
</dbReference>
<dbReference type="InterPro" id="IPR015590">
    <property type="entry name" value="Aldehyde_DH_dom"/>
</dbReference>
<dbReference type="Gene3D" id="3.40.605.10">
    <property type="entry name" value="Aldehyde Dehydrogenase, Chain A, domain 1"/>
    <property type="match status" value="1"/>
</dbReference>
<organism evidence="9 10">
    <name type="scientific">Actinomadura rubrisoli</name>
    <dbReference type="NCBI Taxonomy" id="2530368"/>
    <lineage>
        <taxon>Bacteria</taxon>
        <taxon>Bacillati</taxon>
        <taxon>Actinomycetota</taxon>
        <taxon>Actinomycetes</taxon>
        <taxon>Streptosporangiales</taxon>
        <taxon>Thermomonosporaceae</taxon>
        <taxon>Actinomadura</taxon>
    </lineage>
</organism>
<keyword evidence="4 7" id="KW-0521">NADP</keyword>
<dbReference type="RefSeq" id="WP_131894970.1">
    <property type="nucleotide sequence ID" value="NZ_SMKU01000091.1"/>
</dbReference>
<dbReference type="GO" id="GO:0004350">
    <property type="term" value="F:glutamate-5-semialdehyde dehydrogenase activity"/>
    <property type="evidence" value="ECO:0007669"/>
    <property type="project" value="UniProtKB-UniRule"/>
</dbReference>
<dbReference type="InterPro" id="IPR016163">
    <property type="entry name" value="Ald_DH_C"/>
</dbReference>
<keyword evidence="5 7" id="KW-0560">Oxidoreductase</keyword>
<dbReference type="CDD" id="cd07079">
    <property type="entry name" value="ALDH_F18-19_ProA-GPR"/>
    <property type="match status" value="1"/>
</dbReference>
<evidence type="ECO:0000256" key="2">
    <source>
        <dbReference type="ARBA" id="ARBA00022605"/>
    </source>
</evidence>
<evidence type="ECO:0000256" key="6">
    <source>
        <dbReference type="ARBA" id="ARBA00049024"/>
    </source>
</evidence>
<dbReference type="InterPro" id="IPR016161">
    <property type="entry name" value="Ald_DH/histidinol_DH"/>
</dbReference>
<dbReference type="InterPro" id="IPR020593">
    <property type="entry name" value="G-glutamylP_reductase_CS"/>
</dbReference>
<keyword evidence="2 7" id="KW-0028">Amino-acid biosynthesis</keyword>
<comment type="caution">
    <text evidence="9">The sequence shown here is derived from an EMBL/GenBank/DDBJ whole genome shotgun (WGS) entry which is preliminary data.</text>
</comment>
<evidence type="ECO:0000313" key="10">
    <source>
        <dbReference type="Proteomes" id="UP000294513"/>
    </source>
</evidence>
<protein>
    <recommendedName>
        <fullName evidence="7">Gamma-glutamyl phosphate reductase</fullName>
        <shortName evidence="7">GPR</shortName>
        <ecNumber evidence="7">1.2.1.41</ecNumber>
    </recommendedName>
    <alternativeName>
        <fullName evidence="7">Glutamate-5-semialdehyde dehydrogenase</fullName>
    </alternativeName>
    <alternativeName>
        <fullName evidence="7">Glutamyl-gamma-semialdehyde dehydrogenase</fullName>
        <shortName evidence="7">GSA dehydrogenase</shortName>
    </alternativeName>
</protein>
<dbReference type="GO" id="GO:0050661">
    <property type="term" value="F:NADP binding"/>
    <property type="evidence" value="ECO:0007669"/>
    <property type="project" value="InterPro"/>
</dbReference>
<dbReference type="NCBIfam" id="NF001221">
    <property type="entry name" value="PRK00197.1"/>
    <property type="match status" value="1"/>
</dbReference>
<dbReference type="InterPro" id="IPR016162">
    <property type="entry name" value="Ald_DH_N"/>
</dbReference>